<keyword evidence="1" id="KW-0229">DNA integration</keyword>
<feature type="domain" description="Recombinase" evidence="7">
    <location>
        <begin position="170"/>
        <end position="298"/>
    </location>
</feature>
<gene>
    <name evidence="8" type="ORF">ACFQ2Z_20025</name>
</gene>
<keyword evidence="3" id="KW-0233">DNA recombination</keyword>
<dbReference type="EMBL" id="JBHTKZ010000051">
    <property type="protein sequence ID" value="MFD1183636.1"/>
    <property type="molecule type" value="Genomic_DNA"/>
</dbReference>
<dbReference type="PANTHER" id="PTHR30461">
    <property type="entry name" value="DNA-INVERTASE FROM LAMBDOID PROPHAGE"/>
    <property type="match status" value="1"/>
</dbReference>
<dbReference type="InterPro" id="IPR038109">
    <property type="entry name" value="DNA_bind_recomb_sf"/>
</dbReference>
<evidence type="ECO:0000256" key="5">
    <source>
        <dbReference type="SAM" id="Coils"/>
    </source>
</evidence>
<evidence type="ECO:0000256" key="1">
    <source>
        <dbReference type="ARBA" id="ARBA00022908"/>
    </source>
</evidence>
<dbReference type="InterPro" id="IPR006119">
    <property type="entry name" value="Resolv_N"/>
</dbReference>
<evidence type="ECO:0000256" key="4">
    <source>
        <dbReference type="PROSITE-ProRule" id="PRU10137"/>
    </source>
</evidence>
<feature type="active site" description="O-(5'-phospho-DNA)-serine intermediate" evidence="4">
    <location>
        <position position="22"/>
    </location>
</feature>
<evidence type="ECO:0000256" key="3">
    <source>
        <dbReference type="ARBA" id="ARBA00023172"/>
    </source>
</evidence>
<keyword evidence="9" id="KW-1185">Reference proteome</keyword>
<sequence>MKKRNDLYENEVQYVGIYARVSTEEQAEQGYSIEAQITTLRNLCKAEQKIVFKEYVDAGISGKTIEKRPAMKQLLRDVEEGKIQEVLVWKLDRISRKMSDLLQIVEHLNRNNVKFRSYSEKDFDTETASGKLNIQMLGVIAEFQRNTIVENVKLGLKQRARKGKWNGGTVLGYDVVEVESGRGKDSILKINHIEAELVRKIFRMYGSGQGLRSIANQLNAEGYKTKPGNAFSSVAVKTIINNPVYIGKIRYNVRENWNEKRRKGTNKDPIVVAGEHEPIISLELWEAVQKFYKKKAVSAPRKFDGIYLLTGLMRCPQCGATLVAHRVNDTLKSGEKVVRRYYICSNFRNKGSRVCNSNSVKADFAESYVIKRIAAVVQTPKLLDDIIVSLNKSRSKSVAPLQKELSAIERELKTLDSQKQRYFALYESDTIDNDMLVERINELKSKYDVLANRKCEAERQLDENQAEPIPLQLVRKALSDFNGLLQTSPVETQKTLIQTIVKQIAVQQGQKLRGIELEFDETLRQCLVVAAPSTDKVDGAFSLSRRKYPSPFTIVI</sequence>
<evidence type="ECO:0000259" key="6">
    <source>
        <dbReference type="PROSITE" id="PS51736"/>
    </source>
</evidence>
<evidence type="ECO:0000259" key="7">
    <source>
        <dbReference type="PROSITE" id="PS51737"/>
    </source>
</evidence>
<feature type="coiled-coil region" evidence="5">
    <location>
        <begin position="398"/>
        <end position="453"/>
    </location>
</feature>
<dbReference type="PANTHER" id="PTHR30461:SF23">
    <property type="entry name" value="DNA RECOMBINASE-RELATED"/>
    <property type="match status" value="1"/>
</dbReference>
<dbReference type="InterPro" id="IPR036162">
    <property type="entry name" value="Resolvase-like_N_sf"/>
</dbReference>
<dbReference type="CDD" id="cd03768">
    <property type="entry name" value="SR_ResInv"/>
    <property type="match status" value="1"/>
</dbReference>
<dbReference type="Gene3D" id="3.90.1750.20">
    <property type="entry name" value="Putative Large Serine Recombinase, Chain B, Domain 2"/>
    <property type="match status" value="1"/>
</dbReference>
<organism evidence="8 9">
    <name type="scientific">Paenibacillus timonensis</name>
    <dbReference type="NCBI Taxonomy" id="225915"/>
    <lineage>
        <taxon>Bacteria</taxon>
        <taxon>Bacillati</taxon>
        <taxon>Bacillota</taxon>
        <taxon>Bacilli</taxon>
        <taxon>Bacillales</taxon>
        <taxon>Paenibacillaceae</taxon>
        <taxon>Paenibacillus</taxon>
    </lineage>
</organism>
<dbReference type="PROSITE" id="PS00397">
    <property type="entry name" value="RECOMBINASES_1"/>
    <property type="match status" value="1"/>
</dbReference>
<name>A0ABW3SFQ6_9BACL</name>
<evidence type="ECO:0000313" key="8">
    <source>
        <dbReference type="EMBL" id="MFD1183636.1"/>
    </source>
</evidence>
<dbReference type="SMART" id="SM00857">
    <property type="entry name" value="Resolvase"/>
    <property type="match status" value="1"/>
</dbReference>
<keyword evidence="2" id="KW-0238">DNA-binding</keyword>
<dbReference type="Pfam" id="PF07508">
    <property type="entry name" value="Recombinase"/>
    <property type="match status" value="1"/>
</dbReference>
<dbReference type="Gene3D" id="3.40.50.1390">
    <property type="entry name" value="Resolvase, N-terminal catalytic domain"/>
    <property type="match status" value="1"/>
</dbReference>
<dbReference type="PROSITE" id="PS51737">
    <property type="entry name" value="RECOMBINASE_DNA_BIND"/>
    <property type="match status" value="1"/>
</dbReference>
<dbReference type="RefSeq" id="WP_240270710.1">
    <property type="nucleotide sequence ID" value="NZ_JAKSXN010000054.1"/>
</dbReference>
<dbReference type="PROSITE" id="PS51736">
    <property type="entry name" value="RECOMBINASES_3"/>
    <property type="match status" value="1"/>
</dbReference>
<evidence type="ECO:0000313" key="9">
    <source>
        <dbReference type="Proteomes" id="UP001597211"/>
    </source>
</evidence>
<comment type="caution">
    <text evidence="8">The sequence shown here is derived from an EMBL/GenBank/DDBJ whole genome shotgun (WGS) entry which is preliminary data.</text>
</comment>
<protein>
    <submittedName>
        <fullName evidence="8">Recombinase family protein</fullName>
    </submittedName>
</protein>
<dbReference type="InterPro" id="IPR050639">
    <property type="entry name" value="SSR_resolvase"/>
</dbReference>
<dbReference type="Proteomes" id="UP001597211">
    <property type="component" value="Unassembled WGS sequence"/>
</dbReference>
<proteinExistence type="predicted"/>
<dbReference type="InterPro" id="IPR006118">
    <property type="entry name" value="Recombinase_CS"/>
</dbReference>
<feature type="domain" description="Resolvase/invertase-type recombinase catalytic" evidence="6">
    <location>
        <begin position="14"/>
        <end position="163"/>
    </location>
</feature>
<dbReference type="Pfam" id="PF00239">
    <property type="entry name" value="Resolvase"/>
    <property type="match status" value="1"/>
</dbReference>
<dbReference type="SUPFAM" id="SSF53041">
    <property type="entry name" value="Resolvase-like"/>
    <property type="match status" value="1"/>
</dbReference>
<reference evidence="9" key="1">
    <citation type="journal article" date="2019" name="Int. J. Syst. Evol. Microbiol.">
        <title>The Global Catalogue of Microorganisms (GCM) 10K type strain sequencing project: providing services to taxonomists for standard genome sequencing and annotation.</title>
        <authorList>
            <consortium name="The Broad Institute Genomics Platform"/>
            <consortium name="The Broad Institute Genome Sequencing Center for Infectious Disease"/>
            <person name="Wu L."/>
            <person name="Ma J."/>
        </authorList>
    </citation>
    <scope>NUCLEOTIDE SEQUENCE [LARGE SCALE GENOMIC DNA]</scope>
    <source>
        <strain evidence="9">CCUG 48216</strain>
    </source>
</reference>
<accession>A0ABW3SFQ6</accession>
<keyword evidence="5" id="KW-0175">Coiled coil</keyword>
<dbReference type="InterPro" id="IPR011109">
    <property type="entry name" value="DNA_bind_recombinase_dom"/>
</dbReference>
<dbReference type="Pfam" id="PF13408">
    <property type="entry name" value="Zn_ribbon_recom"/>
    <property type="match status" value="1"/>
</dbReference>
<evidence type="ECO:0000256" key="2">
    <source>
        <dbReference type="ARBA" id="ARBA00023125"/>
    </source>
</evidence>
<dbReference type="InterPro" id="IPR025827">
    <property type="entry name" value="Zn_ribbon_recom_dom"/>
</dbReference>